<dbReference type="PANTHER" id="PTHR21596">
    <property type="entry name" value="RIBONUCLEASE P SUBUNIT P38"/>
    <property type="match status" value="1"/>
</dbReference>
<accession>A0A2P6QIU8</accession>
<dbReference type="AlphaFoldDB" id="A0A2P6QIU8"/>
<feature type="compositionally biased region" description="Basic and acidic residues" evidence="2">
    <location>
        <begin position="442"/>
        <end position="454"/>
    </location>
</feature>
<comment type="caution">
    <text evidence="4">The sequence shown here is derived from an EMBL/GenBank/DDBJ whole genome shotgun (WGS) entry which is preliminary data.</text>
</comment>
<proteinExistence type="predicted"/>
<evidence type="ECO:0000256" key="2">
    <source>
        <dbReference type="SAM" id="MobiDB-lite"/>
    </source>
</evidence>
<name>A0A2P6QIU8_ROSCH</name>
<keyword evidence="5" id="KW-1185">Reference proteome</keyword>
<feature type="coiled-coil region" evidence="1">
    <location>
        <begin position="52"/>
        <end position="110"/>
    </location>
</feature>
<dbReference type="STRING" id="74649.A0A2P6QIU8"/>
<feature type="domain" description="Factor of DNA methylation 1-5/IDN2" evidence="3">
    <location>
        <begin position="515"/>
        <end position="636"/>
    </location>
</feature>
<evidence type="ECO:0000256" key="1">
    <source>
        <dbReference type="SAM" id="Coils"/>
    </source>
</evidence>
<evidence type="ECO:0000313" key="5">
    <source>
        <dbReference type="Proteomes" id="UP000238479"/>
    </source>
</evidence>
<dbReference type="Proteomes" id="UP000238479">
    <property type="component" value="Chromosome 5"/>
</dbReference>
<dbReference type="EMBL" id="PDCK01000043">
    <property type="protein sequence ID" value="PRQ34098.1"/>
    <property type="molecule type" value="Genomic_DNA"/>
</dbReference>
<dbReference type="PANTHER" id="PTHR21596:SF3">
    <property type="entry name" value="FACTOR OF DNA METHYLATION 1-RELATED"/>
    <property type="match status" value="1"/>
</dbReference>
<feature type="region of interest" description="Disordered" evidence="2">
    <location>
        <begin position="425"/>
        <end position="454"/>
    </location>
</feature>
<reference evidence="4 5" key="1">
    <citation type="journal article" date="2018" name="Nat. Genet.">
        <title>The Rosa genome provides new insights in the design of modern roses.</title>
        <authorList>
            <person name="Bendahmane M."/>
        </authorList>
    </citation>
    <scope>NUCLEOTIDE SEQUENCE [LARGE SCALE GENOMIC DNA]</scope>
    <source>
        <strain evidence="5">cv. Old Blush</strain>
    </source>
</reference>
<dbReference type="InterPro" id="IPR005379">
    <property type="entry name" value="FDM1-5/IDN2_XH"/>
</dbReference>
<feature type="domain" description="Factor of DNA methylation 1-5/IDN2" evidence="3">
    <location>
        <begin position="285"/>
        <end position="416"/>
    </location>
</feature>
<dbReference type="InterPro" id="IPR045177">
    <property type="entry name" value="FDM1-5/IDN2"/>
</dbReference>
<protein>
    <recommendedName>
        <fullName evidence="3">Factor of DNA methylation 1-5/IDN2 domain-containing protein</fullName>
    </recommendedName>
</protein>
<sequence length="639" mass="74310">MSDISEEIDIGDQSAFCHQDIDIGKLQRNVPHVFGEAFSEQGKVFSNSEVQINDLKIKLEHTKSQQKELQEKLEKSESQKEELRKKIVHSKAQNKELKKTEEAQRKALNEVLLQESETRNRTLEQSEKLGRKLNRLLNHCDLQHEQMNVVLNKLKKMEEESVEVRALYSTLMFKENNNHDELINVRYHLEKTSLEKEAFSKSEDLNNDLMKRLGESESQRKELQEKYDRSESQKKELREELERIEAQKIELQKKDDQSEAELQEAHKEFINGLGGLRICSLIGVKRMGDLSKEPFQTSCTRRYSLKEADGKASTLYSQWQGNLRDPNWYPFITSMDSCGNSKLTINEDDEKLKQIKVDNLGSEVYKAVTTALVELNGYNTNSKSARTELWNFKEGRRATLKEAISSVLKQLKLQKNRIGKKLSEQKQLDVKKTNPDELEQQLDVKKKDPGDSTNEIQKKLEEKEDELRDLKADFEYSEALNSTLFVKERESNNELQDARKELIRGLVDDGFIGVKRMGELDITPFATACKRDHSMLEPEVWQDYLSDPSWHPFKAIEDEFGNRKEILDVEDEKLKSIKGDDAVYKAVTTALMELKEYNSSGMYVTDELWNFQKGRRATLQEGLSYILLNWRPLKRKRKI</sequence>
<gene>
    <name evidence="4" type="ORF">RchiOBHm_Chr5g0065081</name>
</gene>
<feature type="compositionally biased region" description="Basic and acidic residues" evidence="2">
    <location>
        <begin position="425"/>
        <end position="435"/>
    </location>
</feature>
<dbReference type="GO" id="GO:0080188">
    <property type="term" value="P:gene silencing by siRNA-directed DNA methylation"/>
    <property type="evidence" value="ECO:0007669"/>
    <property type="project" value="InterPro"/>
</dbReference>
<feature type="region of interest" description="Disordered" evidence="2">
    <location>
        <begin position="212"/>
        <end position="236"/>
    </location>
</feature>
<keyword evidence="1" id="KW-0175">Coiled coil</keyword>
<evidence type="ECO:0000259" key="3">
    <source>
        <dbReference type="Pfam" id="PF03469"/>
    </source>
</evidence>
<organism evidence="4 5">
    <name type="scientific">Rosa chinensis</name>
    <name type="common">China rose</name>
    <dbReference type="NCBI Taxonomy" id="74649"/>
    <lineage>
        <taxon>Eukaryota</taxon>
        <taxon>Viridiplantae</taxon>
        <taxon>Streptophyta</taxon>
        <taxon>Embryophyta</taxon>
        <taxon>Tracheophyta</taxon>
        <taxon>Spermatophyta</taxon>
        <taxon>Magnoliopsida</taxon>
        <taxon>eudicotyledons</taxon>
        <taxon>Gunneridae</taxon>
        <taxon>Pentapetalae</taxon>
        <taxon>rosids</taxon>
        <taxon>fabids</taxon>
        <taxon>Rosales</taxon>
        <taxon>Rosaceae</taxon>
        <taxon>Rosoideae</taxon>
        <taxon>Rosoideae incertae sedis</taxon>
        <taxon>Rosa</taxon>
    </lineage>
</organism>
<evidence type="ECO:0000313" key="4">
    <source>
        <dbReference type="EMBL" id="PRQ34098.1"/>
    </source>
</evidence>
<dbReference type="Pfam" id="PF03469">
    <property type="entry name" value="XH"/>
    <property type="match status" value="2"/>
</dbReference>
<dbReference type="Gramene" id="PRQ34098">
    <property type="protein sequence ID" value="PRQ34098"/>
    <property type="gene ID" value="RchiOBHm_Chr5g0065081"/>
</dbReference>